<feature type="domain" description="CFEM" evidence="18">
    <location>
        <begin position="1"/>
        <end position="114"/>
    </location>
</feature>
<feature type="region of interest" description="Disordered" evidence="16">
    <location>
        <begin position="222"/>
        <end position="259"/>
    </location>
</feature>
<evidence type="ECO:0000256" key="14">
    <source>
        <dbReference type="ARBA" id="ARBA00023288"/>
    </source>
</evidence>
<dbReference type="PROSITE" id="PS52012">
    <property type="entry name" value="CFEM"/>
    <property type="match status" value="1"/>
</dbReference>
<evidence type="ECO:0000313" key="19">
    <source>
        <dbReference type="EMBL" id="KAF9870486.1"/>
    </source>
</evidence>
<evidence type="ECO:0000256" key="6">
    <source>
        <dbReference type="ARBA" id="ARBA00022617"/>
    </source>
</evidence>
<dbReference type="OrthoDB" id="1193027at2759"/>
<dbReference type="GO" id="GO:0046872">
    <property type="term" value="F:metal ion binding"/>
    <property type="evidence" value="ECO:0007669"/>
    <property type="project" value="UniProtKB-UniRule"/>
</dbReference>
<keyword evidence="11" id="KW-0472">Membrane</keyword>
<evidence type="ECO:0000256" key="13">
    <source>
        <dbReference type="ARBA" id="ARBA00023180"/>
    </source>
</evidence>
<evidence type="ECO:0000256" key="5">
    <source>
        <dbReference type="ARBA" id="ARBA00022525"/>
    </source>
</evidence>
<evidence type="ECO:0000256" key="10">
    <source>
        <dbReference type="ARBA" id="ARBA00023004"/>
    </source>
</evidence>
<protein>
    <recommendedName>
        <fullName evidence="18">CFEM domain-containing protein</fullName>
    </recommendedName>
</protein>
<comment type="caution">
    <text evidence="19">The sequence shown here is derived from an EMBL/GenBank/DDBJ whole genome shotgun (WGS) entry which is preliminary data.</text>
</comment>
<feature type="chain" id="PRO_5040181152" description="CFEM domain-containing protein" evidence="17">
    <location>
        <begin position="21"/>
        <end position="281"/>
    </location>
</feature>
<dbReference type="PANTHER" id="PTHR37928">
    <property type="entry name" value="CFEM DOMAIN PROTEIN (AFU_ORTHOLOGUE AFUA_6G14090)"/>
    <property type="match status" value="1"/>
</dbReference>
<comment type="caution">
    <text evidence="15">Lacks conserved residue(s) required for the propagation of feature annotation.</text>
</comment>
<reference evidence="19" key="2">
    <citation type="submission" date="2020-11" db="EMBL/GenBank/DDBJ databases">
        <title>Whole genome sequencing of Colletotrichum sp.</title>
        <authorList>
            <person name="Li H."/>
        </authorList>
    </citation>
    <scope>NUCLEOTIDE SEQUENCE</scope>
    <source>
        <strain evidence="19">CkLH20</strain>
    </source>
</reference>
<evidence type="ECO:0000259" key="18">
    <source>
        <dbReference type="PROSITE" id="PS52012"/>
    </source>
</evidence>
<dbReference type="GeneID" id="62167764"/>
<comment type="subcellular location">
    <subcellularLocation>
        <location evidence="1">Cell membrane</location>
        <topology evidence="1">Lipid-anchor</topology>
        <topology evidence="1">GPI-anchor</topology>
    </subcellularLocation>
    <subcellularLocation>
        <location evidence="2">Secreted</location>
    </subcellularLocation>
</comment>
<dbReference type="GO" id="GO:0098552">
    <property type="term" value="C:side of membrane"/>
    <property type="evidence" value="ECO:0007669"/>
    <property type="project" value="UniProtKB-KW"/>
</dbReference>
<evidence type="ECO:0000256" key="4">
    <source>
        <dbReference type="ARBA" id="ARBA00022475"/>
    </source>
</evidence>
<keyword evidence="6 15" id="KW-0349">Heme</keyword>
<keyword evidence="12 15" id="KW-1015">Disulfide bond</keyword>
<dbReference type="GO" id="GO:0005886">
    <property type="term" value="C:plasma membrane"/>
    <property type="evidence" value="ECO:0007669"/>
    <property type="project" value="UniProtKB-SubCell"/>
</dbReference>
<evidence type="ECO:0000256" key="15">
    <source>
        <dbReference type="PROSITE-ProRule" id="PRU01356"/>
    </source>
</evidence>
<keyword evidence="8 15" id="KW-0479">Metal-binding</keyword>
<dbReference type="EMBL" id="JAATWM020000053">
    <property type="protein sequence ID" value="KAF9870486.1"/>
    <property type="molecule type" value="Genomic_DNA"/>
</dbReference>
<keyword evidence="9 17" id="KW-0732">Signal</keyword>
<keyword evidence="14" id="KW-0449">Lipoprotein</keyword>
<evidence type="ECO:0000256" key="8">
    <source>
        <dbReference type="ARBA" id="ARBA00022723"/>
    </source>
</evidence>
<keyword evidence="20" id="KW-1185">Reference proteome</keyword>
<dbReference type="PANTHER" id="PTHR37928:SF1">
    <property type="entry name" value="CFEM DOMAIN PROTEIN (AFU_ORTHOLOGUE AFUA_6G14090)"/>
    <property type="match status" value="1"/>
</dbReference>
<dbReference type="GO" id="GO:0005576">
    <property type="term" value="C:extracellular region"/>
    <property type="evidence" value="ECO:0007669"/>
    <property type="project" value="UniProtKB-SubCell"/>
</dbReference>
<proteinExistence type="inferred from homology"/>
<evidence type="ECO:0000256" key="7">
    <source>
        <dbReference type="ARBA" id="ARBA00022622"/>
    </source>
</evidence>
<name>A0A9P6HY59_9PEZI</name>
<dbReference type="Pfam" id="PF05730">
    <property type="entry name" value="CFEM"/>
    <property type="match status" value="1"/>
</dbReference>
<organism evidence="19 20">
    <name type="scientific">Colletotrichum karsti</name>
    <dbReference type="NCBI Taxonomy" id="1095194"/>
    <lineage>
        <taxon>Eukaryota</taxon>
        <taxon>Fungi</taxon>
        <taxon>Dikarya</taxon>
        <taxon>Ascomycota</taxon>
        <taxon>Pezizomycotina</taxon>
        <taxon>Sordariomycetes</taxon>
        <taxon>Hypocreomycetidae</taxon>
        <taxon>Glomerellales</taxon>
        <taxon>Glomerellaceae</taxon>
        <taxon>Colletotrichum</taxon>
        <taxon>Colletotrichum boninense species complex</taxon>
    </lineage>
</organism>
<evidence type="ECO:0000256" key="11">
    <source>
        <dbReference type="ARBA" id="ARBA00023136"/>
    </source>
</evidence>
<feature type="signal peptide" evidence="17">
    <location>
        <begin position="1"/>
        <end position="20"/>
    </location>
</feature>
<keyword evidence="13" id="KW-0325">Glycoprotein</keyword>
<dbReference type="SMART" id="SM00747">
    <property type="entry name" value="CFEM"/>
    <property type="match status" value="1"/>
</dbReference>
<comment type="similarity">
    <text evidence="3">Belongs to the RBT5 family.</text>
</comment>
<keyword evidence="10 15" id="KW-0408">Iron</keyword>
<accession>A0A9P6HY59</accession>
<keyword evidence="4" id="KW-1003">Cell membrane</keyword>
<feature type="compositionally biased region" description="Low complexity" evidence="16">
    <location>
        <begin position="222"/>
        <end position="257"/>
    </location>
</feature>
<feature type="disulfide bond" evidence="15">
    <location>
        <begin position="44"/>
        <end position="51"/>
    </location>
</feature>
<dbReference type="InterPro" id="IPR008427">
    <property type="entry name" value="Extracellular_membr_CFEM_dom"/>
</dbReference>
<gene>
    <name evidence="19" type="ORF">CkaCkLH20_11976</name>
</gene>
<feature type="binding site" description="axial binding residue" evidence="15">
    <location>
        <position position="48"/>
    </location>
    <ligand>
        <name>heme</name>
        <dbReference type="ChEBI" id="CHEBI:30413"/>
    </ligand>
    <ligandPart>
        <name>Fe</name>
        <dbReference type="ChEBI" id="CHEBI:18248"/>
    </ligandPart>
</feature>
<keyword evidence="7" id="KW-0336">GPI-anchor</keyword>
<evidence type="ECO:0000256" key="9">
    <source>
        <dbReference type="ARBA" id="ARBA00022729"/>
    </source>
</evidence>
<evidence type="ECO:0000256" key="17">
    <source>
        <dbReference type="SAM" id="SignalP"/>
    </source>
</evidence>
<dbReference type="RefSeq" id="XP_038739947.1">
    <property type="nucleotide sequence ID" value="XM_038894690.1"/>
</dbReference>
<evidence type="ECO:0000256" key="16">
    <source>
        <dbReference type="SAM" id="MobiDB-lite"/>
    </source>
</evidence>
<reference evidence="19" key="1">
    <citation type="submission" date="2020-03" db="EMBL/GenBank/DDBJ databases">
        <authorList>
            <person name="He L."/>
        </authorList>
    </citation>
    <scope>NUCLEOTIDE SEQUENCE</scope>
    <source>
        <strain evidence="19">CkLH20</strain>
    </source>
</reference>
<keyword evidence="5" id="KW-0964">Secreted</keyword>
<dbReference type="Proteomes" id="UP000781932">
    <property type="component" value="Unassembled WGS sequence"/>
</dbReference>
<evidence type="ECO:0000256" key="3">
    <source>
        <dbReference type="ARBA" id="ARBA00010031"/>
    </source>
</evidence>
<dbReference type="AlphaFoldDB" id="A0A9P6HY59"/>
<evidence type="ECO:0000313" key="20">
    <source>
        <dbReference type="Proteomes" id="UP000781932"/>
    </source>
</evidence>
<sequence>MKYSAKYLSTGLLMVSFAMAQGNVPECGNSCIQRMEGKAQELGCTDGDTACLCRNPDFYYGIRDCSFESCLNEGDAELAAARGREICSSAGVAITQAPVATATQATGTETVIATPIVSSIFSVITSGGSAFSTLIGETTIAPSVGGGNSETVAPTPVSTSTFTTVITSGESTITSVGETTLLGVGGTPGATGAPNSSVVTTGVVSTITSGGNIGQTTLLTDATESASATEASETPSATESQSPTETTGEATSASSTGLAPKQTAGVAAGILAGVGLAAMLI</sequence>
<evidence type="ECO:0000256" key="12">
    <source>
        <dbReference type="ARBA" id="ARBA00023157"/>
    </source>
</evidence>
<evidence type="ECO:0000256" key="1">
    <source>
        <dbReference type="ARBA" id="ARBA00004609"/>
    </source>
</evidence>
<evidence type="ECO:0000256" key="2">
    <source>
        <dbReference type="ARBA" id="ARBA00004613"/>
    </source>
</evidence>
<dbReference type="InterPro" id="IPR051735">
    <property type="entry name" value="CFEM_domain"/>
</dbReference>